<feature type="domain" description="PAS" evidence="6">
    <location>
        <begin position="236"/>
        <end position="292"/>
    </location>
</feature>
<dbReference type="Pfam" id="PF02954">
    <property type="entry name" value="HTH_8"/>
    <property type="match status" value="1"/>
</dbReference>
<dbReference type="PROSITE" id="PS00688">
    <property type="entry name" value="SIGMA54_INTERACT_3"/>
    <property type="match status" value="1"/>
</dbReference>
<dbReference type="PANTHER" id="PTHR32071:SF121">
    <property type="entry name" value="SIGMA L-DEPENDENT TRANSCRIPTIONAL REGULATOR YQIR-RELATED"/>
    <property type="match status" value="1"/>
</dbReference>
<dbReference type="SUPFAM" id="SSF52540">
    <property type="entry name" value="P-loop containing nucleoside triphosphate hydrolases"/>
    <property type="match status" value="1"/>
</dbReference>
<dbReference type="NCBIfam" id="TIGR00229">
    <property type="entry name" value="sensory_box"/>
    <property type="match status" value="2"/>
</dbReference>
<accession>A0ABV8X7M6</accession>
<keyword evidence="3" id="KW-0805">Transcription regulation</keyword>
<dbReference type="Gene3D" id="1.10.8.60">
    <property type="match status" value="1"/>
</dbReference>
<dbReference type="Pfam" id="PF25601">
    <property type="entry name" value="AAA_lid_14"/>
    <property type="match status" value="1"/>
</dbReference>
<dbReference type="InterPro" id="IPR035965">
    <property type="entry name" value="PAS-like_dom_sf"/>
</dbReference>
<dbReference type="InterPro" id="IPR058031">
    <property type="entry name" value="AAA_lid_NorR"/>
</dbReference>
<dbReference type="RefSeq" id="WP_378155795.1">
    <property type="nucleotide sequence ID" value="NZ_JBHSEC010000019.1"/>
</dbReference>
<dbReference type="InterPro" id="IPR027417">
    <property type="entry name" value="P-loop_NTPase"/>
</dbReference>
<dbReference type="Gene3D" id="3.40.50.720">
    <property type="entry name" value="NAD(P)-binding Rossmann-like Domain"/>
    <property type="match status" value="1"/>
</dbReference>
<dbReference type="Pfam" id="PF00989">
    <property type="entry name" value="PAS"/>
    <property type="match status" value="2"/>
</dbReference>
<evidence type="ECO:0000259" key="6">
    <source>
        <dbReference type="PROSITE" id="PS50112"/>
    </source>
</evidence>
<dbReference type="Proteomes" id="UP001595817">
    <property type="component" value="Unassembled WGS sequence"/>
</dbReference>
<feature type="domain" description="Sigma-54 factor interaction" evidence="5">
    <location>
        <begin position="370"/>
        <end position="600"/>
    </location>
</feature>
<dbReference type="Gene3D" id="1.10.10.60">
    <property type="entry name" value="Homeodomain-like"/>
    <property type="match status" value="1"/>
</dbReference>
<dbReference type="CDD" id="cd00130">
    <property type="entry name" value="PAS"/>
    <property type="match status" value="2"/>
</dbReference>
<comment type="caution">
    <text evidence="7">The sequence shown here is derived from an EMBL/GenBank/DDBJ whole genome shotgun (WGS) entry which is preliminary data.</text>
</comment>
<dbReference type="SUPFAM" id="SSF51735">
    <property type="entry name" value="NAD(P)-binding Rossmann-fold domains"/>
    <property type="match status" value="1"/>
</dbReference>
<dbReference type="PROSITE" id="PS50045">
    <property type="entry name" value="SIGMA54_INTERACT_4"/>
    <property type="match status" value="1"/>
</dbReference>
<dbReference type="SMART" id="SM00382">
    <property type="entry name" value="AAA"/>
    <property type="match status" value="1"/>
</dbReference>
<dbReference type="Pfam" id="PF00158">
    <property type="entry name" value="Sigma54_activat"/>
    <property type="match status" value="1"/>
</dbReference>
<keyword evidence="4" id="KW-0804">Transcription</keyword>
<dbReference type="InterPro" id="IPR009057">
    <property type="entry name" value="Homeodomain-like_sf"/>
</dbReference>
<evidence type="ECO:0000256" key="3">
    <source>
        <dbReference type="ARBA" id="ARBA00023015"/>
    </source>
</evidence>
<dbReference type="PRINTS" id="PR01590">
    <property type="entry name" value="HTHFIS"/>
</dbReference>
<dbReference type="InterPro" id="IPR003593">
    <property type="entry name" value="AAA+_ATPase"/>
</dbReference>
<keyword evidence="1" id="KW-0547">Nucleotide-binding</keyword>
<dbReference type="CDD" id="cd00009">
    <property type="entry name" value="AAA"/>
    <property type="match status" value="1"/>
</dbReference>
<name>A0ABV8X7M6_9LACT</name>
<evidence type="ECO:0000256" key="2">
    <source>
        <dbReference type="ARBA" id="ARBA00022840"/>
    </source>
</evidence>
<dbReference type="PROSITE" id="PS50112">
    <property type="entry name" value="PAS"/>
    <property type="match status" value="2"/>
</dbReference>
<dbReference type="SUPFAM" id="SSF46689">
    <property type="entry name" value="Homeodomain-like"/>
    <property type="match status" value="1"/>
</dbReference>
<gene>
    <name evidence="7" type="ORF">ACFOZY_12135</name>
</gene>
<dbReference type="Gene3D" id="3.30.450.20">
    <property type="entry name" value="PAS domain"/>
    <property type="match status" value="2"/>
</dbReference>
<protein>
    <submittedName>
        <fullName evidence="7">Sigma 54-interacting transcriptional regulator</fullName>
    </submittedName>
</protein>
<dbReference type="InterPro" id="IPR036291">
    <property type="entry name" value="NAD(P)-bd_dom_sf"/>
</dbReference>
<proteinExistence type="predicted"/>
<evidence type="ECO:0000259" key="5">
    <source>
        <dbReference type="PROSITE" id="PS50045"/>
    </source>
</evidence>
<dbReference type="InterPro" id="IPR025944">
    <property type="entry name" value="Sigma_54_int_dom_CS"/>
</dbReference>
<dbReference type="EMBL" id="JBHSEC010000019">
    <property type="protein sequence ID" value="MFC4411169.1"/>
    <property type="molecule type" value="Genomic_DNA"/>
</dbReference>
<sequence length="683" mass="76069">MELQKVLIIGAGVGGSAILNLLAAVENMDVIAIVDVNREANGLKIAKELGIPTGKDWRNFLKDQPDLLFDVTGSPSVFDDIQQELPSHTILIPGSVASLIVQLMKDNIHYNEKLRKEAHKYNTIFNSLGEGMVGIDVNGSINFFNKSAERMIGVIAEEAIGQNITKIIPFSELPKVCKTKKLELNRELTLSNGLKIVTSRFPLIDESGFTLGAFAIFRDMSEVMEMAEEITNLKEIQTMLQAIIQSSDDAITVVDREGKGLIINPAYTRITGLKEDEVIGKPATVDIMEGESIHYKVLQTKKPIRGVNMKVGTSKRDVIVNVAPVIVDSELKGSVGVIHDITEMRNLTNELDRAKSLIRTLESKYTFEDIIGDSHEMSISIEQAKLAAKTPVTVLLRGESGTGKELFAHAIHSSSDRKYNKFIRVNCAAIAEELLESELFGYEEGAFTGARKGGKKGLFEEADQGSIFLDEIGELSLNTQAKLLRVLQENEIVRVGGTKPVPLSVRIIAATNVNLEKAMHTGTFREDLYYRLNRMPIQIPPLRNRKKDIPQIAERLLFKLNQEYGRNIEGLTESSLLRLQSYDWPGNVRELENVISRAMIFMAPNEKLLSSEHLSFSLNPQNKENELSIEIDSGPLNDQLDRFENTILIETLNAMKGNKSLTAKKLGISLRSLYYKLDKYNLQ</sequence>
<keyword evidence="8" id="KW-1185">Reference proteome</keyword>
<dbReference type="PROSITE" id="PS00675">
    <property type="entry name" value="SIGMA54_INTERACT_1"/>
    <property type="match status" value="1"/>
</dbReference>
<keyword evidence="2" id="KW-0067">ATP-binding</keyword>
<dbReference type="SUPFAM" id="SSF55785">
    <property type="entry name" value="PYP-like sensor domain (PAS domain)"/>
    <property type="match status" value="2"/>
</dbReference>
<reference evidence="8" key="1">
    <citation type="journal article" date="2019" name="Int. J. Syst. Evol. Microbiol.">
        <title>The Global Catalogue of Microorganisms (GCM) 10K type strain sequencing project: providing services to taxonomists for standard genome sequencing and annotation.</title>
        <authorList>
            <consortium name="The Broad Institute Genomics Platform"/>
            <consortium name="The Broad Institute Genome Sequencing Center for Infectious Disease"/>
            <person name="Wu L."/>
            <person name="Ma J."/>
        </authorList>
    </citation>
    <scope>NUCLEOTIDE SEQUENCE [LARGE SCALE GENOMIC DNA]</scope>
    <source>
        <strain evidence="8">CCUG 59778</strain>
    </source>
</reference>
<dbReference type="InterPro" id="IPR025662">
    <property type="entry name" value="Sigma_54_int_dom_ATP-bd_1"/>
</dbReference>
<evidence type="ECO:0000256" key="1">
    <source>
        <dbReference type="ARBA" id="ARBA00022741"/>
    </source>
</evidence>
<evidence type="ECO:0000313" key="8">
    <source>
        <dbReference type="Proteomes" id="UP001595817"/>
    </source>
</evidence>
<feature type="domain" description="PAS" evidence="6">
    <location>
        <begin position="117"/>
        <end position="163"/>
    </location>
</feature>
<organism evidence="7 8">
    <name type="scientific">Chungangia koreensis</name>
    <dbReference type="NCBI Taxonomy" id="752657"/>
    <lineage>
        <taxon>Bacteria</taxon>
        <taxon>Bacillati</taxon>
        <taxon>Bacillota</taxon>
        <taxon>Bacilli</taxon>
        <taxon>Lactobacillales</taxon>
        <taxon>Chungangia</taxon>
    </lineage>
</organism>
<evidence type="ECO:0000256" key="4">
    <source>
        <dbReference type="ARBA" id="ARBA00023163"/>
    </source>
</evidence>
<evidence type="ECO:0000313" key="7">
    <source>
        <dbReference type="EMBL" id="MFC4411169.1"/>
    </source>
</evidence>
<dbReference type="SMART" id="SM00091">
    <property type="entry name" value="PAS"/>
    <property type="match status" value="2"/>
</dbReference>
<dbReference type="InterPro" id="IPR002078">
    <property type="entry name" value="Sigma_54_int"/>
</dbReference>
<dbReference type="PANTHER" id="PTHR32071">
    <property type="entry name" value="TRANSCRIPTIONAL REGULATORY PROTEIN"/>
    <property type="match status" value="1"/>
</dbReference>
<dbReference type="InterPro" id="IPR013767">
    <property type="entry name" value="PAS_fold"/>
</dbReference>
<dbReference type="Gene3D" id="3.40.50.300">
    <property type="entry name" value="P-loop containing nucleotide triphosphate hydrolases"/>
    <property type="match status" value="1"/>
</dbReference>
<dbReference type="InterPro" id="IPR002197">
    <property type="entry name" value="HTH_Fis"/>
</dbReference>
<dbReference type="InterPro" id="IPR000014">
    <property type="entry name" value="PAS"/>
</dbReference>